<dbReference type="InterPro" id="IPR037185">
    <property type="entry name" value="EmrE-like"/>
</dbReference>
<name>A0A942TB05_9BACI</name>
<gene>
    <name evidence="5" type="ORF">KHA97_05130</name>
</gene>
<dbReference type="PANTHER" id="PTHR22911:SF79">
    <property type="entry name" value="MOBA-LIKE NTP TRANSFERASE DOMAIN-CONTAINING PROTEIN"/>
    <property type="match status" value="1"/>
</dbReference>
<feature type="domain" description="EamA" evidence="4">
    <location>
        <begin position="146"/>
        <end position="279"/>
    </location>
</feature>
<keyword evidence="3" id="KW-0812">Transmembrane</keyword>
<feature type="transmembrane region" description="Helical" evidence="3">
    <location>
        <begin position="29"/>
        <end position="48"/>
    </location>
</feature>
<feature type="domain" description="EamA" evidence="4">
    <location>
        <begin position="1"/>
        <end position="133"/>
    </location>
</feature>
<dbReference type="Proteomes" id="UP000681414">
    <property type="component" value="Unassembled WGS sequence"/>
</dbReference>
<feature type="transmembrane region" description="Helical" evidence="3">
    <location>
        <begin position="261"/>
        <end position="278"/>
    </location>
</feature>
<feature type="transmembrane region" description="Helical" evidence="3">
    <location>
        <begin position="206"/>
        <end position="225"/>
    </location>
</feature>
<organism evidence="5 6">
    <name type="scientific">Lederbergia citri</name>
    <dbReference type="NCBI Taxonomy" id="2833580"/>
    <lineage>
        <taxon>Bacteria</taxon>
        <taxon>Bacillati</taxon>
        <taxon>Bacillota</taxon>
        <taxon>Bacilli</taxon>
        <taxon>Bacillales</taxon>
        <taxon>Bacillaceae</taxon>
        <taxon>Lederbergia</taxon>
    </lineage>
</organism>
<dbReference type="Pfam" id="PF00892">
    <property type="entry name" value="EamA"/>
    <property type="match status" value="2"/>
</dbReference>
<dbReference type="SUPFAM" id="SSF103481">
    <property type="entry name" value="Multidrug resistance efflux transporter EmrE"/>
    <property type="match status" value="2"/>
</dbReference>
<feature type="transmembrane region" description="Helical" evidence="3">
    <location>
        <begin position="86"/>
        <end position="110"/>
    </location>
</feature>
<feature type="transmembrane region" description="Helical" evidence="3">
    <location>
        <begin position="60"/>
        <end position="80"/>
    </location>
</feature>
<keyword evidence="3" id="KW-0472">Membrane</keyword>
<evidence type="ECO:0000313" key="5">
    <source>
        <dbReference type="EMBL" id="MBS4194453.1"/>
    </source>
</evidence>
<keyword evidence="6" id="KW-1185">Reference proteome</keyword>
<sequence length="297" mass="33652">MVLLAALLWGAIAIFVKQLSFYGFTEMEIVSIRVTFAFLWLLPFVLFMKNKRQIAIQFKHLWYFIGTGLCSIVFFNWAYFKAINMMSISIAVMLLYTAPAFVVVLSALFLKERLTKKKMIAVFTTMIGCTIIALAGKDIGGNWTALGFIIGLCSGLGYALYTIFGKIALRNYESFIITFYTFFVSTLTLMPFFPFWKNAALLPLEAWFYMAGLGLFPTVVAYLFYTYGLKGIESSTASILATIEPISAVVIGVTLYQEELFFTQIIGVILILSSIVIISDWSRRRRKIDFNTRVELD</sequence>
<evidence type="ECO:0000313" key="6">
    <source>
        <dbReference type="Proteomes" id="UP000681414"/>
    </source>
</evidence>
<feature type="transmembrane region" description="Helical" evidence="3">
    <location>
        <begin position="142"/>
        <end position="163"/>
    </location>
</feature>
<dbReference type="AlphaFoldDB" id="A0A942TB05"/>
<feature type="transmembrane region" description="Helical" evidence="3">
    <location>
        <begin position="237"/>
        <end position="255"/>
    </location>
</feature>
<evidence type="ECO:0000256" key="2">
    <source>
        <dbReference type="ARBA" id="ARBA00007362"/>
    </source>
</evidence>
<evidence type="ECO:0000259" key="4">
    <source>
        <dbReference type="Pfam" id="PF00892"/>
    </source>
</evidence>
<comment type="subcellular location">
    <subcellularLocation>
        <location evidence="1">Endomembrane system</location>
        <topology evidence="1">Multi-pass membrane protein</topology>
    </subcellularLocation>
</comment>
<protein>
    <submittedName>
        <fullName evidence="5">EamA family transporter</fullName>
    </submittedName>
</protein>
<keyword evidence="3" id="KW-1133">Transmembrane helix</keyword>
<proteinExistence type="inferred from homology"/>
<accession>A0A942TB05</accession>
<feature type="transmembrane region" description="Helical" evidence="3">
    <location>
        <begin position="119"/>
        <end position="136"/>
    </location>
</feature>
<evidence type="ECO:0000256" key="1">
    <source>
        <dbReference type="ARBA" id="ARBA00004127"/>
    </source>
</evidence>
<comment type="similarity">
    <text evidence="2">Belongs to the EamA transporter family.</text>
</comment>
<evidence type="ECO:0000256" key="3">
    <source>
        <dbReference type="SAM" id="Phobius"/>
    </source>
</evidence>
<dbReference type="GO" id="GO:0016020">
    <property type="term" value="C:membrane"/>
    <property type="evidence" value="ECO:0007669"/>
    <property type="project" value="InterPro"/>
</dbReference>
<dbReference type="InterPro" id="IPR000620">
    <property type="entry name" value="EamA_dom"/>
</dbReference>
<comment type="caution">
    <text evidence="5">The sequence shown here is derived from an EMBL/GenBank/DDBJ whole genome shotgun (WGS) entry which is preliminary data.</text>
</comment>
<reference evidence="5 6" key="1">
    <citation type="submission" date="2021-05" db="EMBL/GenBank/DDBJ databases">
        <title>Novel Bacillus species.</title>
        <authorList>
            <person name="Liu G."/>
        </authorList>
    </citation>
    <scope>NUCLEOTIDE SEQUENCE [LARGE SCALE GENOMIC DNA]</scope>
    <source>
        <strain evidence="6">FJAT-49780</strain>
    </source>
</reference>
<dbReference type="Gene3D" id="1.10.3730.20">
    <property type="match status" value="2"/>
</dbReference>
<dbReference type="PANTHER" id="PTHR22911">
    <property type="entry name" value="ACYL-MALONYL CONDENSING ENZYME-RELATED"/>
    <property type="match status" value="1"/>
</dbReference>
<dbReference type="EMBL" id="JAGYPG010000001">
    <property type="protein sequence ID" value="MBS4194453.1"/>
    <property type="molecule type" value="Genomic_DNA"/>
</dbReference>
<feature type="transmembrane region" description="Helical" evidence="3">
    <location>
        <begin position="175"/>
        <end position="194"/>
    </location>
</feature>